<gene>
    <name evidence="7" type="ORF">AUR04nite_04880</name>
</gene>
<proteinExistence type="predicted"/>
<keyword evidence="2 6" id="KW-0812">Transmembrane</keyword>
<sequence>MRPNFPPGEFIVVKPVPFDQIRAGDVVTYQLESGKPKVVTHRVVGIESKVDGSKRLITRGDANNVDDDPVRSEQVRGRLWYSLPWLGYVNSTLTGQQRTWLTWTAVVGLSTYSLVMFAGAIRDRRKKEES</sequence>
<dbReference type="InterPro" id="IPR001733">
    <property type="entry name" value="Peptidase_S26B"/>
</dbReference>
<dbReference type="CDD" id="cd06530">
    <property type="entry name" value="S26_SPase_I"/>
    <property type="match status" value="1"/>
</dbReference>
<dbReference type="EC" id="3.4.21.89" evidence="5"/>
<dbReference type="GO" id="GO:0006465">
    <property type="term" value="P:signal peptide processing"/>
    <property type="evidence" value="ECO:0007669"/>
    <property type="project" value="UniProtKB-UniRule"/>
</dbReference>
<dbReference type="InterPro" id="IPR036286">
    <property type="entry name" value="LexA/Signal_pep-like_sf"/>
</dbReference>
<name>A0A4Y4DJ16_GLUUR</name>
<dbReference type="PANTHER" id="PTHR10806:SF6">
    <property type="entry name" value="SIGNAL PEPTIDASE COMPLEX CATALYTIC SUBUNIT SEC11"/>
    <property type="match status" value="1"/>
</dbReference>
<evidence type="ECO:0000256" key="1">
    <source>
        <dbReference type="ARBA" id="ARBA00004370"/>
    </source>
</evidence>
<evidence type="ECO:0000313" key="8">
    <source>
        <dbReference type="Proteomes" id="UP000316612"/>
    </source>
</evidence>
<keyword evidence="8" id="KW-1185">Reference proteome</keyword>
<comment type="caution">
    <text evidence="7">The sequence shown here is derived from an EMBL/GenBank/DDBJ whole genome shotgun (WGS) entry which is preliminary data.</text>
</comment>
<dbReference type="AlphaFoldDB" id="A0A4Y4DJ16"/>
<dbReference type="SUPFAM" id="SSF51306">
    <property type="entry name" value="LexA/Signal peptidase"/>
    <property type="match status" value="1"/>
</dbReference>
<evidence type="ECO:0000256" key="5">
    <source>
        <dbReference type="NCBIfam" id="TIGR02228"/>
    </source>
</evidence>
<dbReference type="EMBL" id="BJNY01000002">
    <property type="protein sequence ID" value="GED04956.1"/>
    <property type="molecule type" value="Genomic_DNA"/>
</dbReference>
<accession>A0A4Y4DJ16</accession>
<dbReference type="GO" id="GO:0016020">
    <property type="term" value="C:membrane"/>
    <property type="evidence" value="ECO:0007669"/>
    <property type="project" value="UniProtKB-SubCell"/>
</dbReference>
<dbReference type="NCBIfam" id="TIGR02228">
    <property type="entry name" value="sigpep_I_arch"/>
    <property type="match status" value="1"/>
</dbReference>
<comment type="subcellular location">
    <subcellularLocation>
        <location evidence="1">Membrane</location>
    </subcellularLocation>
</comment>
<evidence type="ECO:0000256" key="4">
    <source>
        <dbReference type="ARBA" id="ARBA00023136"/>
    </source>
</evidence>
<protein>
    <recommendedName>
        <fullName evidence="5">Signal peptidase I</fullName>
        <ecNumber evidence="5">3.4.21.89</ecNumber>
    </recommendedName>
</protein>
<keyword evidence="3 6" id="KW-1133">Transmembrane helix</keyword>
<evidence type="ECO:0000256" key="6">
    <source>
        <dbReference type="SAM" id="Phobius"/>
    </source>
</evidence>
<organism evidence="7 8">
    <name type="scientific">Glutamicibacter uratoxydans</name>
    <name type="common">Arthrobacter uratoxydans</name>
    <dbReference type="NCBI Taxonomy" id="43667"/>
    <lineage>
        <taxon>Bacteria</taxon>
        <taxon>Bacillati</taxon>
        <taxon>Actinomycetota</taxon>
        <taxon>Actinomycetes</taxon>
        <taxon>Micrococcales</taxon>
        <taxon>Micrococcaceae</taxon>
        <taxon>Glutamicibacter</taxon>
    </lineage>
</organism>
<dbReference type="PANTHER" id="PTHR10806">
    <property type="entry name" value="SIGNAL PEPTIDASE COMPLEX CATALYTIC SUBUNIT SEC11"/>
    <property type="match status" value="1"/>
</dbReference>
<reference evidence="7 8" key="1">
    <citation type="submission" date="2019-06" db="EMBL/GenBank/DDBJ databases">
        <title>Whole genome shotgun sequence of Glutamicibacter uratoxydans NBRC 15515.</title>
        <authorList>
            <person name="Hosoyama A."/>
            <person name="Uohara A."/>
            <person name="Ohji S."/>
            <person name="Ichikawa N."/>
        </authorList>
    </citation>
    <scope>NUCLEOTIDE SEQUENCE [LARGE SCALE GENOMIC DNA]</scope>
    <source>
        <strain evidence="7 8">NBRC 15515</strain>
    </source>
</reference>
<dbReference type="GO" id="GO:0004252">
    <property type="term" value="F:serine-type endopeptidase activity"/>
    <property type="evidence" value="ECO:0007669"/>
    <property type="project" value="UniProtKB-UniRule"/>
</dbReference>
<evidence type="ECO:0000313" key="7">
    <source>
        <dbReference type="EMBL" id="GED04956.1"/>
    </source>
</evidence>
<keyword evidence="4 6" id="KW-0472">Membrane</keyword>
<feature type="transmembrane region" description="Helical" evidence="6">
    <location>
        <begin position="100"/>
        <end position="121"/>
    </location>
</feature>
<evidence type="ECO:0000256" key="3">
    <source>
        <dbReference type="ARBA" id="ARBA00022989"/>
    </source>
</evidence>
<dbReference type="GO" id="GO:0009003">
    <property type="term" value="F:signal peptidase activity"/>
    <property type="evidence" value="ECO:0007669"/>
    <property type="project" value="UniProtKB-EC"/>
</dbReference>
<dbReference type="Proteomes" id="UP000316612">
    <property type="component" value="Unassembled WGS sequence"/>
</dbReference>
<dbReference type="InterPro" id="IPR019533">
    <property type="entry name" value="Peptidase_S26"/>
</dbReference>
<evidence type="ECO:0000256" key="2">
    <source>
        <dbReference type="ARBA" id="ARBA00022692"/>
    </source>
</evidence>